<evidence type="ECO:0000313" key="1">
    <source>
        <dbReference type="EMBL" id="PCD37957.1"/>
    </source>
</evidence>
<dbReference type="Proteomes" id="UP000219602">
    <property type="component" value="Chromosome 5"/>
</dbReference>
<evidence type="ECO:0008006" key="3">
    <source>
        <dbReference type="Google" id="ProtNLM"/>
    </source>
</evidence>
<organism evidence="1 2">
    <name type="scientific">Fusarium oxysporum f. sp. radicis-cucumerinum</name>
    <dbReference type="NCBI Taxonomy" id="327505"/>
    <lineage>
        <taxon>Eukaryota</taxon>
        <taxon>Fungi</taxon>
        <taxon>Dikarya</taxon>
        <taxon>Ascomycota</taxon>
        <taxon>Pezizomycotina</taxon>
        <taxon>Sordariomycetes</taxon>
        <taxon>Hypocreomycetidae</taxon>
        <taxon>Hypocreales</taxon>
        <taxon>Nectriaceae</taxon>
        <taxon>Fusarium</taxon>
        <taxon>Fusarium oxysporum species complex</taxon>
    </lineage>
</organism>
<comment type="caution">
    <text evidence="1">The sequence shown here is derived from an EMBL/GenBank/DDBJ whole genome shotgun (WGS) entry which is preliminary data.</text>
</comment>
<name>A0A2H3H598_FUSOX</name>
<gene>
    <name evidence="1" type="ORF">AU210_006449</name>
</gene>
<dbReference type="SUPFAM" id="SSF53474">
    <property type="entry name" value="alpha/beta-Hydrolases"/>
    <property type="match status" value="1"/>
</dbReference>
<protein>
    <recommendedName>
        <fullName evidence="3">Proline iminopeptidase</fullName>
    </recommendedName>
</protein>
<dbReference type="EMBL" id="MABQ02000004">
    <property type="protein sequence ID" value="PCD37957.1"/>
    <property type="molecule type" value="Genomic_DNA"/>
</dbReference>
<reference evidence="1 2" key="2">
    <citation type="journal article" date="2017" name="Sci. Rep.">
        <title>A mobile pathogenicity chromosome in Fusarium oxysporum for infection of multiple cucurbit species.</title>
        <authorList>
            <person name="van Dam P."/>
            <person name="Fokkens L."/>
            <person name="Ayukawa Y."/>
            <person name="van der Gragt M."/>
            <person name="Ter Horst A."/>
            <person name="Brankovics B."/>
            <person name="Houterman P.M."/>
            <person name="Arie T."/>
            <person name="Rep M."/>
        </authorList>
    </citation>
    <scope>NUCLEOTIDE SEQUENCE [LARGE SCALE GENOMIC DNA]</scope>
    <source>
        <strain evidence="1 2">Forc016</strain>
    </source>
</reference>
<reference evidence="1 2" key="1">
    <citation type="journal article" date="2016" name="Environ. Microbiol.">
        <title>Effector profiles distinguish formae speciales of Fusarium oxysporum.</title>
        <authorList>
            <person name="van Dam P."/>
            <person name="Fokkens L."/>
            <person name="Schmidt S.M."/>
            <person name="Linmans J.H."/>
            <person name="Kistler H.C."/>
            <person name="Ma L.J."/>
            <person name="Rep M."/>
        </authorList>
    </citation>
    <scope>NUCLEOTIDE SEQUENCE [LARGE SCALE GENOMIC DNA]</scope>
    <source>
        <strain evidence="1 2">Forc016</strain>
    </source>
</reference>
<dbReference type="AlphaFoldDB" id="A0A2H3H598"/>
<accession>A0A2H3H598</accession>
<proteinExistence type="predicted"/>
<sequence>MIFPFHFETYPELQILRQEAELLASRDNWPALYDQEKLRKNKVPVYAASFVEDMYVDYNFARDTAKLVKGTKTFETNVMYHSALRAKSDEVLQQLFSLRDDVID</sequence>
<dbReference type="InterPro" id="IPR029058">
    <property type="entry name" value="AB_hydrolase_fold"/>
</dbReference>
<evidence type="ECO:0000313" key="2">
    <source>
        <dbReference type="Proteomes" id="UP000219602"/>
    </source>
</evidence>